<dbReference type="GeneID" id="6004581"/>
<feature type="compositionally biased region" description="Basic residues" evidence="1">
    <location>
        <begin position="16"/>
        <end position="25"/>
    </location>
</feature>
<dbReference type="KEGG" id="cci:CC1G_02748"/>
<name>A8MZU2_COPC7</name>
<dbReference type="VEuPathDB" id="FungiDB:CC1G_02748"/>
<dbReference type="AlphaFoldDB" id="A8MZU2"/>
<feature type="compositionally biased region" description="Low complexity" evidence="1">
    <location>
        <begin position="1"/>
        <end position="13"/>
    </location>
</feature>
<organism evidence="2 3">
    <name type="scientific">Coprinopsis cinerea (strain Okayama-7 / 130 / ATCC MYA-4618 / FGSC 9003)</name>
    <name type="common">Inky cap fungus</name>
    <name type="synonym">Hormographiella aspergillata</name>
    <dbReference type="NCBI Taxonomy" id="240176"/>
    <lineage>
        <taxon>Eukaryota</taxon>
        <taxon>Fungi</taxon>
        <taxon>Dikarya</taxon>
        <taxon>Basidiomycota</taxon>
        <taxon>Agaricomycotina</taxon>
        <taxon>Agaricomycetes</taxon>
        <taxon>Agaricomycetidae</taxon>
        <taxon>Agaricales</taxon>
        <taxon>Agaricineae</taxon>
        <taxon>Psathyrellaceae</taxon>
        <taxon>Coprinopsis</taxon>
    </lineage>
</organism>
<dbReference type="InParanoid" id="A8MZU2"/>
<evidence type="ECO:0000313" key="2">
    <source>
        <dbReference type="EMBL" id="EAU93518.2"/>
    </source>
</evidence>
<dbReference type="eggNOG" id="ENOG502S7C4">
    <property type="taxonomic scope" value="Eukaryota"/>
</dbReference>
<accession>A8MZU2</accession>
<proteinExistence type="predicted"/>
<keyword evidence="3" id="KW-1185">Reference proteome</keyword>
<sequence length="349" mass="40959">MVHQHPVVSSSSPLHGQRRRHRRRGVVTLAGPPRIQDGSPLYAKLPPELRFEIFETVFESTFDMSKAYPFNSYYARPGYIAPKKTDLDVLLTCRMVYLEAKDLVWKESSGNTELAFWWGTKDRSPPQCFEPKRNWKCRKKASDADIRAENQNHPYQSLRTKALKPHQWSKITTIHIFSHISACDAVTFARFFRQCPSLQPHTVKLTIRYTDWWWWEIDSDLDVTQLHPNPVLPDFKDPGKWDDIFSDQWKSLFHLPRSCRALFLELETIESKKDHLSVQVERILSDPNPWRWKLQGGKWLEADRAGIVEDREWMGPTTFGEEGKGYRHHPEGDTMRYVSKTLVFRPPVR</sequence>
<dbReference type="STRING" id="240176.A8MZU2"/>
<gene>
    <name evidence="2" type="ORF">CC1G_02748</name>
</gene>
<dbReference type="HOGENOM" id="CLU_055163_2_0_1"/>
<evidence type="ECO:0000313" key="3">
    <source>
        <dbReference type="Proteomes" id="UP000001861"/>
    </source>
</evidence>
<feature type="region of interest" description="Disordered" evidence="1">
    <location>
        <begin position="1"/>
        <end position="26"/>
    </location>
</feature>
<dbReference type="OrthoDB" id="288942at2759"/>
<dbReference type="EMBL" id="AACS02000001">
    <property type="protein sequence ID" value="EAU93518.2"/>
    <property type="molecule type" value="Genomic_DNA"/>
</dbReference>
<comment type="caution">
    <text evidence="2">The sequence shown here is derived from an EMBL/GenBank/DDBJ whole genome shotgun (WGS) entry which is preliminary data.</text>
</comment>
<protein>
    <submittedName>
        <fullName evidence="2">Uncharacterized protein</fullName>
    </submittedName>
</protein>
<dbReference type="Proteomes" id="UP000001861">
    <property type="component" value="Unassembled WGS sequence"/>
</dbReference>
<reference evidence="2 3" key="1">
    <citation type="journal article" date="2010" name="Proc. Natl. Acad. Sci. U.S.A.">
        <title>Insights into evolution of multicellular fungi from the assembled chromosomes of the mushroom Coprinopsis cinerea (Coprinus cinereus).</title>
        <authorList>
            <person name="Stajich J.E."/>
            <person name="Wilke S.K."/>
            <person name="Ahren D."/>
            <person name="Au C.H."/>
            <person name="Birren B.W."/>
            <person name="Borodovsky M."/>
            <person name="Burns C."/>
            <person name="Canback B."/>
            <person name="Casselton L.A."/>
            <person name="Cheng C.K."/>
            <person name="Deng J."/>
            <person name="Dietrich F.S."/>
            <person name="Fargo D.C."/>
            <person name="Farman M.L."/>
            <person name="Gathman A.C."/>
            <person name="Goldberg J."/>
            <person name="Guigo R."/>
            <person name="Hoegger P.J."/>
            <person name="Hooker J.B."/>
            <person name="Huggins A."/>
            <person name="James T.Y."/>
            <person name="Kamada T."/>
            <person name="Kilaru S."/>
            <person name="Kodira C."/>
            <person name="Kues U."/>
            <person name="Kupfer D."/>
            <person name="Kwan H.S."/>
            <person name="Lomsadze A."/>
            <person name="Li W."/>
            <person name="Lilly W.W."/>
            <person name="Ma L.J."/>
            <person name="Mackey A.J."/>
            <person name="Manning G."/>
            <person name="Martin F."/>
            <person name="Muraguchi H."/>
            <person name="Natvig D.O."/>
            <person name="Palmerini H."/>
            <person name="Ramesh M.A."/>
            <person name="Rehmeyer C.J."/>
            <person name="Roe B.A."/>
            <person name="Shenoy N."/>
            <person name="Stanke M."/>
            <person name="Ter-Hovhannisyan V."/>
            <person name="Tunlid A."/>
            <person name="Velagapudi R."/>
            <person name="Vision T.J."/>
            <person name="Zeng Q."/>
            <person name="Zolan M.E."/>
            <person name="Pukkila P.J."/>
        </authorList>
    </citation>
    <scope>NUCLEOTIDE SEQUENCE [LARGE SCALE GENOMIC DNA]</scope>
    <source>
        <strain evidence="3">Okayama-7 / 130 / ATCC MYA-4618 / FGSC 9003</strain>
    </source>
</reference>
<evidence type="ECO:0000256" key="1">
    <source>
        <dbReference type="SAM" id="MobiDB-lite"/>
    </source>
</evidence>
<dbReference type="RefSeq" id="XP_001828167.2">
    <property type="nucleotide sequence ID" value="XM_001828115.2"/>
</dbReference>
<dbReference type="OMA" id="IYRETWF"/>